<reference evidence="2 3" key="1">
    <citation type="submission" date="2023-07" db="EMBL/GenBank/DDBJ databases">
        <title>Genomic Encyclopedia of Type Strains, Phase IV (KMG-IV): sequencing the most valuable type-strain genomes for metagenomic binning, comparative biology and taxonomic classification.</title>
        <authorList>
            <person name="Goeker M."/>
        </authorList>
    </citation>
    <scope>NUCLEOTIDE SEQUENCE [LARGE SCALE GENOMIC DNA]</scope>
    <source>
        <strain evidence="2 3">DSM 16980</strain>
    </source>
</reference>
<keyword evidence="3" id="KW-1185">Reference proteome</keyword>
<dbReference type="EMBL" id="JAUSUE010000014">
    <property type="protein sequence ID" value="MDQ0204305.1"/>
    <property type="molecule type" value="Genomic_DNA"/>
</dbReference>
<accession>A0ABT9Y8Y0</accession>
<feature type="domain" description="Prenylated flavin chaperone LpdD-like" evidence="1">
    <location>
        <begin position="10"/>
        <end position="123"/>
    </location>
</feature>
<name>A0ABT9Y8Y0_9FIRM</name>
<dbReference type="RefSeq" id="WP_307224567.1">
    <property type="nucleotide sequence ID" value="NZ_CP116940.1"/>
</dbReference>
<dbReference type="Proteomes" id="UP001239167">
    <property type="component" value="Unassembled WGS sequence"/>
</dbReference>
<protein>
    <recommendedName>
        <fullName evidence="1">Prenylated flavin chaperone LpdD-like domain-containing protein</fullName>
    </recommendedName>
</protein>
<comment type="caution">
    <text evidence="2">The sequence shown here is derived from an EMBL/GenBank/DDBJ whole genome shotgun (WGS) entry which is preliminary data.</text>
</comment>
<gene>
    <name evidence="2" type="ORF">J2S01_002033</name>
</gene>
<evidence type="ECO:0000259" key="1">
    <source>
        <dbReference type="Pfam" id="PF21758"/>
    </source>
</evidence>
<dbReference type="Pfam" id="PF21758">
    <property type="entry name" value="PAC_bac"/>
    <property type="match status" value="1"/>
</dbReference>
<evidence type="ECO:0000313" key="3">
    <source>
        <dbReference type="Proteomes" id="UP001239167"/>
    </source>
</evidence>
<sequence>MKKISLKVGEGKHHVCLHTVFCGKDAILSIAGGDVPHIGAVAVAVPRKSLTGDGSHSASVSVICIAGHKEDELARSIALRLSALWFCNVTVSAGIHINDVEKEDIVILRKNIEELVENIIDKVKDEMH</sequence>
<proteinExistence type="predicted"/>
<evidence type="ECO:0000313" key="2">
    <source>
        <dbReference type="EMBL" id="MDQ0204305.1"/>
    </source>
</evidence>
<organism evidence="2 3">
    <name type="scientific">Pectinatus haikarae</name>
    <dbReference type="NCBI Taxonomy" id="349096"/>
    <lineage>
        <taxon>Bacteria</taxon>
        <taxon>Bacillati</taxon>
        <taxon>Bacillota</taxon>
        <taxon>Negativicutes</taxon>
        <taxon>Selenomonadales</taxon>
        <taxon>Selenomonadaceae</taxon>
        <taxon>Pectinatus</taxon>
    </lineage>
</organism>
<dbReference type="InterPro" id="IPR048844">
    <property type="entry name" value="LpdD_chaperone-like"/>
</dbReference>